<dbReference type="PANTHER" id="PTHR39217:SF1">
    <property type="entry name" value="GLUTATHIONE SYNTHETASE"/>
    <property type="match status" value="1"/>
</dbReference>
<evidence type="ECO:0000256" key="1">
    <source>
        <dbReference type="PROSITE-ProRule" id="PRU00409"/>
    </source>
</evidence>
<sequence>MPSLALATAIVAAGLDDDLIPLLDACARAGIHAQARAWDDPTVAWGRFDAVLLRSTWDYTTRLPEFLDWCERISAQTRLINPLHVIAWNTDKHYLADLAAAGIPIVPTRFVEPDEEPLPTLRAFLAEYADAGEFVVKPAVGAGSSDTQRYARGQEFGATNHLRRLLEAGRSALLQPYLASVDRDGETALMYFGGRFSHAIRKGALLQRDEGPTPHLLTAETIVPRTPGNDEVALAERVLAVAAQALGLDAPLNYARVDLIRAHDGRPQLLELELCEPSLFFEHAASSADRFATLLMRTLGASARTG</sequence>
<dbReference type="InterPro" id="IPR011761">
    <property type="entry name" value="ATP-grasp"/>
</dbReference>
<accession>A0ABV7RUC0</accession>
<dbReference type="PANTHER" id="PTHR39217">
    <property type="match status" value="1"/>
</dbReference>
<dbReference type="GO" id="GO:0016874">
    <property type="term" value="F:ligase activity"/>
    <property type="evidence" value="ECO:0007669"/>
    <property type="project" value="UniProtKB-KW"/>
</dbReference>
<proteinExistence type="predicted"/>
<evidence type="ECO:0000313" key="4">
    <source>
        <dbReference type="Proteomes" id="UP001595740"/>
    </source>
</evidence>
<comment type="caution">
    <text evidence="3">The sequence shown here is derived from an EMBL/GenBank/DDBJ whole genome shotgun (WGS) entry which is preliminary data.</text>
</comment>
<keyword evidence="4" id="KW-1185">Reference proteome</keyword>
<organism evidence="3 4">
    <name type="scientific">Lysobacter cavernae</name>
    <dbReference type="NCBI Taxonomy" id="1685901"/>
    <lineage>
        <taxon>Bacteria</taxon>
        <taxon>Pseudomonadati</taxon>
        <taxon>Pseudomonadota</taxon>
        <taxon>Gammaproteobacteria</taxon>
        <taxon>Lysobacterales</taxon>
        <taxon>Lysobacteraceae</taxon>
        <taxon>Lysobacter</taxon>
    </lineage>
</organism>
<name>A0ABV7RUC0_9GAMM</name>
<evidence type="ECO:0000259" key="2">
    <source>
        <dbReference type="PROSITE" id="PS50975"/>
    </source>
</evidence>
<gene>
    <name evidence="3" type="ORF">ACFOLC_10745</name>
</gene>
<evidence type="ECO:0000313" key="3">
    <source>
        <dbReference type="EMBL" id="MFC3551486.1"/>
    </source>
</evidence>
<dbReference type="Proteomes" id="UP001595740">
    <property type="component" value="Unassembled WGS sequence"/>
</dbReference>
<dbReference type="EMBL" id="JBHRXK010000004">
    <property type="protein sequence ID" value="MFC3551486.1"/>
    <property type="molecule type" value="Genomic_DNA"/>
</dbReference>
<dbReference type="PROSITE" id="PS50975">
    <property type="entry name" value="ATP_GRASP"/>
    <property type="match status" value="1"/>
</dbReference>
<dbReference type="InterPro" id="IPR053191">
    <property type="entry name" value="DcsG_Biosynth_Enzyme"/>
</dbReference>
<reference evidence="4" key="1">
    <citation type="journal article" date="2019" name="Int. J. Syst. Evol. Microbiol.">
        <title>The Global Catalogue of Microorganisms (GCM) 10K type strain sequencing project: providing services to taxonomists for standard genome sequencing and annotation.</title>
        <authorList>
            <consortium name="The Broad Institute Genomics Platform"/>
            <consortium name="The Broad Institute Genome Sequencing Center for Infectious Disease"/>
            <person name="Wu L."/>
            <person name="Ma J."/>
        </authorList>
    </citation>
    <scope>NUCLEOTIDE SEQUENCE [LARGE SCALE GENOMIC DNA]</scope>
    <source>
        <strain evidence="4">KCTC 42875</strain>
    </source>
</reference>
<protein>
    <submittedName>
        <fullName evidence="3">RimK family alpha-L-glutamate ligase</fullName>
    </submittedName>
</protein>
<feature type="domain" description="ATP-grasp" evidence="2">
    <location>
        <begin position="95"/>
        <end position="300"/>
    </location>
</feature>
<dbReference type="SUPFAM" id="SSF56059">
    <property type="entry name" value="Glutathione synthetase ATP-binding domain-like"/>
    <property type="match status" value="1"/>
</dbReference>
<keyword evidence="1" id="KW-0067">ATP-binding</keyword>
<dbReference type="RefSeq" id="WP_386759251.1">
    <property type="nucleotide sequence ID" value="NZ_JBHRXK010000004.1"/>
</dbReference>
<keyword evidence="3" id="KW-0436">Ligase</keyword>
<keyword evidence="1" id="KW-0547">Nucleotide-binding</keyword>